<keyword evidence="4" id="KW-1185">Reference proteome</keyword>
<feature type="domain" description="Pacifastin" evidence="2">
    <location>
        <begin position="42"/>
        <end position="71"/>
    </location>
</feature>
<feature type="chain" id="PRO_5035720616" description="Pacifastin domain-containing protein" evidence="1">
    <location>
        <begin position="20"/>
        <end position="126"/>
    </location>
</feature>
<comment type="caution">
    <text evidence="3">The sequence shown here is derived from an EMBL/GenBank/DDBJ whole genome shotgun (WGS) entry which is preliminary data.</text>
</comment>
<evidence type="ECO:0000313" key="4">
    <source>
        <dbReference type="Proteomes" id="UP000678393"/>
    </source>
</evidence>
<evidence type="ECO:0000259" key="2">
    <source>
        <dbReference type="Pfam" id="PF05375"/>
    </source>
</evidence>
<protein>
    <recommendedName>
        <fullName evidence="2">Pacifastin domain-containing protein</fullName>
    </recommendedName>
</protein>
<dbReference type="EMBL" id="CAJHNH020005668">
    <property type="protein sequence ID" value="CAG5132811.1"/>
    <property type="molecule type" value="Genomic_DNA"/>
</dbReference>
<gene>
    <name evidence="3" type="ORF">CUNI_LOCUS18369</name>
</gene>
<dbReference type="Gene3D" id="2.10.70.10">
    <property type="entry name" value="Complement Module, domain 1"/>
    <property type="match status" value="2"/>
</dbReference>
<reference evidence="3" key="1">
    <citation type="submission" date="2021-04" db="EMBL/GenBank/DDBJ databases">
        <authorList>
            <consortium name="Molecular Ecology Group"/>
        </authorList>
    </citation>
    <scope>NUCLEOTIDE SEQUENCE</scope>
</reference>
<dbReference type="AlphaFoldDB" id="A0A8S4A305"/>
<feature type="domain" description="Pacifastin" evidence="2">
    <location>
        <begin position="93"/>
        <end position="119"/>
    </location>
</feature>
<evidence type="ECO:0000313" key="3">
    <source>
        <dbReference type="EMBL" id="CAG5132811.1"/>
    </source>
</evidence>
<feature type="signal peptide" evidence="1">
    <location>
        <begin position="1"/>
        <end position="19"/>
    </location>
</feature>
<proteinExistence type="predicted"/>
<dbReference type="OrthoDB" id="6131415at2759"/>
<accession>A0A8S4A305</accession>
<keyword evidence="1" id="KW-0732">Signal</keyword>
<dbReference type="InterPro" id="IPR008037">
    <property type="entry name" value="Pacifastin_dom"/>
</dbReference>
<name>A0A8S4A305_9EUPU</name>
<dbReference type="SUPFAM" id="SSF57603">
    <property type="entry name" value="FnI-like domain"/>
    <property type="match status" value="2"/>
</dbReference>
<evidence type="ECO:0000256" key="1">
    <source>
        <dbReference type="SAM" id="SignalP"/>
    </source>
</evidence>
<dbReference type="GO" id="GO:0030414">
    <property type="term" value="F:peptidase inhibitor activity"/>
    <property type="evidence" value="ECO:0007669"/>
    <property type="project" value="InterPro"/>
</dbReference>
<dbReference type="Proteomes" id="UP000678393">
    <property type="component" value="Unassembled WGS sequence"/>
</dbReference>
<dbReference type="Pfam" id="PF05375">
    <property type="entry name" value="Pacifastin_I"/>
    <property type="match status" value="2"/>
</dbReference>
<sequence length="126" mass="14060">MFVLHVMVLLLTVAAMSEAVVVKRSKPVRETRCFYNSVWYKNGQRIPDPCNICVCSNGQAICTLRACLYDKPVRETRCFYNSVWYESGQPIPDPCNICVCSNGQAICTLRACLNDTLNVDNSGSTP</sequence>
<organism evidence="3 4">
    <name type="scientific">Candidula unifasciata</name>
    <dbReference type="NCBI Taxonomy" id="100452"/>
    <lineage>
        <taxon>Eukaryota</taxon>
        <taxon>Metazoa</taxon>
        <taxon>Spiralia</taxon>
        <taxon>Lophotrochozoa</taxon>
        <taxon>Mollusca</taxon>
        <taxon>Gastropoda</taxon>
        <taxon>Heterobranchia</taxon>
        <taxon>Euthyneura</taxon>
        <taxon>Panpulmonata</taxon>
        <taxon>Eupulmonata</taxon>
        <taxon>Stylommatophora</taxon>
        <taxon>Helicina</taxon>
        <taxon>Helicoidea</taxon>
        <taxon>Geomitridae</taxon>
        <taxon>Candidula</taxon>
    </lineage>
</organism>